<dbReference type="InterPro" id="IPR040999">
    <property type="entry name" value="Mak_N_cap"/>
</dbReference>
<dbReference type="UniPathway" id="UPA00164"/>
<dbReference type="GO" id="GO:0005978">
    <property type="term" value="P:glycogen biosynthetic process"/>
    <property type="evidence" value="ECO:0007669"/>
    <property type="project" value="UniProtKB-UniPathway"/>
</dbReference>
<evidence type="ECO:0000256" key="8">
    <source>
        <dbReference type="ARBA" id="ARBA00022741"/>
    </source>
</evidence>
<dbReference type="GO" id="GO:0016301">
    <property type="term" value="F:kinase activity"/>
    <property type="evidence" value="ECO:0007669"/>
    <property type="project" value="UniProtKB-KW"/>
</dbReference>
<dbReference type="SUPFAM" id="SSF56112">
    <property type="entry name" value="Protein kinase-like (PK-like)"/>
    <property type="match status" value="1"/>
</dbReference>
<dbReference type="GO" id="GO:0005524">
    <property type="term" value="F:ATP binding"/>
    <property type="evidence" value="ECO:0007669"/>
    <property type="project" value="UniProtKB-KW"/>
</dbReference>
<evidence type="ECO:0000313" key="16">
    <source>
        <dbReference type="EMBL" id="MBB6392615.1"/>
    </source>
</evidence>
<evidence type="ECO:0000256" key="4">
    <source>
        <dbReference type="ARBA" id="ARBA00011962"/>
    </source>
</evidence>
<evidence type="ECO:0000256" key="6">
    <source>
        <dbReference type="ARBA" id="ARBA00022600"/>
    </source>
</evidence>
<keyword evidence="17" id="KW-1185">Reference proteome</keyword>
<feature type="domain" description="Maltokinase N-terminal cap" evidence="15">
    <location>
        <begin position="11"/>
        <end position="96"/>
    </location>
</feature>
<keyword evidence="8" id="KW-0547">Nucleotide-binding</keyword>
<evidence type="ECO:0000256" key="2">
    <source>
        <dbReference type="ARBA" id="ARBA00006219"/>
    </source>
</evidence>
<dbReference type="Gene3D" id="3.90.1200.10">
    <property type="match status" value="1"/>
</dbReference>
<evidence type="ECO:0000256" key="13">
    <source>
        <dbReference type="ARBA" id="ARBA00031251"/>
    </source>
</evidence>
<keyword evidence="6" id="KW-0321">Glycogen metabolism</keyword>
<evidence type="ECO:0000259" key="15">
    <source>
        <dbReference type="Pfam" id="PF18085"/>
    </source>
</evidence>
<name>A0A7X0FRY7_9MICO</name>
<dbReference type="RefSeq" id="WP_184751663.1">
    <property type="nucleotide sequence ID" value="NZ_BAAAJR010000001.1"/>
</dbReference>
<comment type="catalytic activity">
    <reaction evidence="14">
        <text>D-maltose + ATP = alpha-maltose 1-phosphate + ADP + H(+)</text>
        <dbReference type="Rhea" id="RHEA:31915"/>
        <dbReference type="ChEBI" id="CHEBI:15378"/>
        <dbReference type="ChEBI" id="CHEBI:17306"/>
        <dbReference type="ChEBI" id="CHEBI:30616"/>
        <dbReference type="ChEBI" id="CHEBI:63576"/>
        <dbReference type="ChEBI" id="CHEBI:456216"/>
        <dbReference type="EC" id="2.7.1.175"/>
    </reaction>
</comment>
<reference evidence="16 17" key="1">
    <citation type="submission" date="2020-08" db="EMBL/GenBank/DDBJ databases">
        <title>Sequencing the genomes of 1000 actinobacteria strains.</title>
        <authorList>
            <person name="Klenk H.-P."/>
        </authorList>
    </citation>
    <scope>NUCLEOTIDE SEQUENCE [LARGE SCALE GENOMIC DNA]</scope>
    <source>
        <strain evidence="16 17">DSM 12511</strain>
    </source>
</reference>
<keyword evidence="9" id="KW-0418">Kinase</keyword>
<dbReference type="Pfam" id="PF18085">
    <property type="entry name" value="Mak_N_cap"/>
    <property type="match status" value="1"/>
</dbReference>
<comment type="pathway">
    <text evidence="1">Glycan biosynthesis; glycogen biosynthesis.</text>
</comment>
<keyword evidence="10" id="KW-0067">ATP-binding</keyword>
<proteinExistence type="inferred from homology"/>
<evidence type="ECO:0000256" key="12">
    <source>
        <dbReference type="ARBA" id="ARBA00023277"/>
    </source>
</evidence>
<dbReference type="Proteomes" id="UP000537775">
    <property type="component" value="Unassembled WGS sequence"/>
</dbReference>
<dbReference type="InterPro" id="IPR011009">
    <property type="entry name" value="Kinase-like_dom_sf"/>
</dbReference>
<keyword evidence="11" id="KW-0320">Glycogen biosynthesis</keyword>
<dbReference type="EC" id="2.7.1.175" evidence="4"/>
<evidence type="ECO:0000256" key="7">
    <source>
        <dbReference type="ARBA" id="ARBA00022679"/>
    </source>
</evidence>
<evidence type="ECO:0000313" key="17">
    <source>
        <dbReference type="Proteomes" id="UP000537775"/>
    </source>
</evidence>
<dbReference type="EMBL" id="JACHML010000001">
    <property type="protein sequence ID" value="MBB6392615.1"/>
    <property type="molecule type" value="Genomic_DNA"/>
</dbReference>
<evidence type="ECO:0000256" key="11">
    <source>
        <dbReference type="ARBA" id="ARBA00023056"/>
    </source>
</evidence>
<keyword evidence="12" id="KW-0119">Carbohydrate metabolism</keyword>
<evidence type="ECO:0000256" key="10">
    <source>
        <dbReference type="ARBA" id="ARBA00022840"/>
    </source>
</evidence>
<organism evidence="16 17">
    <name type="scientific">Microbacterium thalassium</name>
    <dbReference type="NCBI Taxonomy" id="362649"/>
    <lineage>
        <taxon>Bacteria</taxon>
        <taxon>Bacillati</taxon>
        <taxon>Actinomycetota</taxon>
        <taxon>Actinomycetes</taxon>
        <taxon>Micrococcales</taxon>
        <taxon>Microbacteriaceae</taxon>
        <taxon>Microbacterium</taxon>
    </lineage>
</organism>
<evidence type="ECO:0000256" key="1">
    <source>
        <dbReference type="ARBA" id="ARBA00004964"/>
    </source>
</evidence>
<protein>
    <recommendedName>
        <fullName evidence="5">Maltokinase</fullName>
        <ecNumber evidence="4">2.7.1.175</ecNumber>
    </recommendedName>
    <alternativeName>
        <fullName evidence="13">Maltose-1-phosphate synthase</fullName>
    </alternativeName>
</protein>
<comment type="caution">
    <text evidence="16">The sequence shown here is derived from an EMBL/GenBank/DDBJ whole genome shotgun (WGS) entry which is preliminary data.</text>
</comment>
<gene>
    <name evidence="16" type="ORF">HD594_002928</name>
</gene>
<evidence type="ECO:0000256" key="14">
    <source>
        <dbReference type="ARBA" id="ARBA00049067"/>
    </source>
</evidence>
<sequence length="452" mass="48806">MDSMLAFLAPWMSRQRWYGGKGREPSLRLEATWELASPAPAEARVLVHLVADEATLPAVTYQIPVVERETAAVDIDSEHVIGSPVPGTTLIDGPFDPAFTAALEALITRGGGEAGIEGTPIGEAVHAEPRTASVLAGEQSNTSIVYRGERDSMICKVYRQVHAGLSPDIELSAALSAAGSIYVPRAIGFVSATRADPRDPAGTWSGSLAFGQEFLADVEDAWRVALRAAAEDRDFTAEARSLGNATADVHRTLAELFPTRPAGPDDRAAVFRAWERRLSIAVAEVTPMADLADAVHDIYDAAGRGPWPSLQRIHGDLHLGQVLEVADHGCVLLDFEGEPMRPMRERTEPDLALRDVAGVLRSLDYVVGSLRVEDGRSPEGMQSWARHTRRAFLDGYSAASGADVEQAGLLLVALELDKAVYECIYEARNRPEWLGIPFGGVERLLARAARFA</sequence>
<comment type="subunit">
    <text evidence="3">Monomer.</text>
</comment>
<keyword evidence="7" id="KW-0808">Transferase</keyword>
<accession>A0A7X0FRY7</accession>
<evidence type="ECO:0000256" key="9">
    <source>
        <dbReference type="ARBA" id="ARBA00022777"/>
    </source>
</evidence>
<evidence type="ECO:0000256" key="5">
    <source>
        <dbReference type="ARBA" id="ARBA00013882"/>
    </source>
</evidence>
<comment type="similarity">
    <text evidence="2">Belongs to the aminoglycoside phosphotransferase family.</text>
</comment>
<evidence type="ECO:0000256" key="3">
    <source>
        <dbReference type="ARBA" id="ARBA00011245"/>
    </source>
</evidence>
<dbReference type="AlphaFoldDB" id="A0A7X0FRY7"/>